<dbReference type="EMBL" id="JEMT01012944">
    <property type="protein sequence ID" value="EXX74372.1"/>
    <property type="molecule type" value="Genomic_DNA"/>
</dbReference>
<accession>A0A015LNU5</accession>
<sequence>MDANVSFKDELFFMEDLKDLKNHYNHYNQEKITQIPQINQINNINQTTQTIQTEFYEKEQDKSESINSLKARIEELEIESIIKNLDYKKLREEFNEFKSEIMSILDTLNKKHPSFNLPPPSPSSSLSLPSTSLLPSSLPFSSLPSYLPSSSSSSRYDRYFANQPINLFPNFSEDFDDKESFSCSPISCSRSSYSFDDDDVVDDDTMMRVSFSIDDLEKEINKARIWSSFNQQQVQEEQQEEQEEEQEQQRKQRQQQYSKGKNRYDPILNFL</sequence>
<feature type="compositionally biased region" description="Acidic residues" evidence="2">
    <location>
        <begin position="237"/>
        <end position="246"/>
    </location>
</feature>
<evidence type="ECO:0000313" key="3">
    <source>
        <dbReference type="EMBL" id="EXX74372.1"/>
    </source>
</evidence>
<comment type="caution">
    <text evidence="4">The sequence shown here is derived from an EMBL/GenBank/DDBJ whole genome shotgun (WGS) entry which is preliminary data.</text>
</comment>
<dbReference type="EMBL" id="JEMT01012935">
    <property type="protein sequence ID" value="EXX74386.1"/>
    <property type="molecule type" value="Genomic_DNA"/>
</dbReference>
<feature type="region of interest" description="Disordered" evidence="2">
    <location>
        <begin position="230"/>
        <end position="271"/>
    </location>
</feature>
<evidence type="ECO:0000256" key="1">
    <source>
        <dbReference type="SAM" id="Coils"/>
    </source>
</evidence>
<feature type="coiled-coil region" evidence="1">
    <location>
        <begin position="59"/>
        <end position="107"/>
    </location>
</feature>
<evidence type="ECO:0000313" key="4">
    <source>
        <dbReference type="EMBL" id="EXX74386.1"/>
    </source>
</evidence>
<keyword evidence="5" id="KW-1185">Reference proteome</keyword>
<organism evidence="4 5">
    <name type="scientific">Rhizophagus irregularis (strain DAOM 197198w)</name>
    <name type="common">Glomus intraradices</name>
    <dbReference type="NCBI Taxonomy" id="1432141"/>
    <lineage>
        <taxon>Eukaryota</taxon>
        <taxon>Fungi</taxon>
        <taxon>Fungi incertae sedis</taxon>
        <taxon>Mucoromycota</taxon>
        <taxon>Glomeromycotina</taxon>
        <taxon>Glomeromycetes</taxon>
        <taxon>Glomerales</taxon>
        <taxon>Glomeraceae</taxon>
        <taxon>Rhizophagus</taxon>
    </lineage>
</organism>
<dbReference type="SMR" id="A0A015LNU5"/>
<dbReference type="OrthoDB" id="2433934at2759"/>
<evidence type="ECO:0000313" key="5">
    <source>
        <dbReference type="Proteomes" id="UP000022910"/>
    </source>
</evidence>
<proteinExistence type="predicted"/>
<dbReference type="Proteomes" id="UP000022910">
    <property type="component" value="Unassembled WGS sequence"/>
</dbReference>
<evidence type="ECO:0000256" key="2">
    <source>
        <dbReference type="SAM" id="MobiDB-lite"/>
    </source>
</evidence>
<keyword evidence="1" id="KW-0175">Coiled coil</keyword>
<protein>
    <submittedName>
        <fullName evidence="4">Uncharacterized protein</fullName>
    </submittedName>
</protein>
<reference evidence="4 5" key="1">
    <citation type="submission" date="2014-02" db="EMBL/GenBank/DDBJ databases">
        <title>Single nucleus genome sequencing reveals high similarity among nuclei of an endomycorrhizal fungus.</title>
        <authorList>
            <person name="Lin K."/>
            <person name="Geurts R."/>
            <person name="Zhang Z."/>
            <person name="Limpens E."/>
            <person name="Saunders D.G."/>
            <person name="Mu D."/>
            <person name="Pang E."/>
            <person name="Cao H."/>
            <person name="Cha H."/>
            <person name="Lin T."/>
            <person name="Zhou Q."/>
            <person name="Shang Y."/>
            <person name="Li Y."/>
            <person name="Ivanov S."/>
            <person name="Sharma T."/>
            <person name="Velzen R.V."/>
            <person name="Ruijter N.D."/>
            <person name="Aanen D.K."/>
            <person name="Win J."/>
            <person name="Kamoun S."/>
            <person name="Bisseling T."/>
            <person name="Huang S."/>
        </authorList>
    </citation>
    <scope>NUCLEOTIDE SEQUENCE [LARGE SCALE GENOMIC DNA]</scope>
    <source>
        <strain evidence="4">DAOM 197198w</strain>
        <strain evidence="5">DAOM197198w</strain>
    </source>
</reference>
<dbReference type="HOGENOM" id="CLU_1027275_0_0_1"/>
<name>A0A015LNU5_RHIIW</name>
<gene>
    <name evidence="4" type="ORF">RirG_051540</name>
    <name evidence="3" type="ORF">RirG_051690</name>
</gene>
<dbReference type="AlphaFoldDB" id="A0A015LNU5"/>